<keyword evidence="2" id="KW-1185">Reference proteome</keyword>
<dbReference type="HOGENOM" id="CLU_1728761_0_0_7"/>
<gene>
    <name evidence="1" type="ordered locus">Geob_3671</name>
</gene>
<dbReference type="KEGG" id="geo:Geob_3671"/>
<dbReference type="STRING" id="316067.Geob_3671"/>
<dbReference type="Proteomes" id="UP000007721">
    <property type="component" value="Chromosome"/>
</dbReference>
<sequence length="151" mass="17261">MGKKIQIIAATIVIVLIASVAFNHYNKIISYNNIVMKVAFNNSKNDKDNSLLVLKLPTNGTNIFFNKRVVPKSEFFTKYKKFIEENETIKEEKIVEKQGREILMLSTIMKSSSLMLLHISIPKESTTILFTGNAEDFKGFEDSINNLIFKH</sequence>
<evidence type="ECO:0000313" key="2">
    <source>
        <dbReference type="Proteomes" id="UP000007721"/>
    </source>
</evidence>
<proteinExistence type="predicted"/>
<protein>
    <submittedName>
        <fullName evidence="1">Uncharacterized protein</fullName>
    </submittedName>
</protein>
<evidence type="ECO:0000313" key="1">
    <source>
        <dbReference type="EMBL" id="ACM22011.1"/>
    </source>
</evidence>
<organism evidence="1 2">
    <name type="scientific">Geotalea daltonii (strain DSM 22248 / JCM 15807 / FRC-32)</name>
    <name type="common">Geobacter daltonii</name>
    <dbReference type="NCBI Taxonomy" id="316067"/>
    <lineage>
        <taxon>Bacteria</taxon>
        <taxon>Pseudomonadati</taxon>
        <taxon>Thermodesulfobacteriota</taxon>
        <taxon>Desulfuromonadia</taxon>
        <taxon>Geobacterales</taxon>
        <taxon>Geobacteraceae</taxon>
        <taxon>Geotalea</taxon>
    </lineage>
</organism>
<name>B9M6Z0_GEODF</name>
<dbReference type="AlphaFoldDB" id="B9M6Z0"/>
<reference evidence="1 2" key="1">
    <citation type="submission" date="2009-01" db="EMBL/GenBank/DDBJ databases">
        <title>Complete sequence of Geobacter sp. FRC-32.</title>
        <authorList>
            <consortium name="US DOE Joint Genome Institute"/>
            <person name="Lucas S."/>
            <person name="Copeland A."/>
            <person name="Lapidus A."/>
            <person name="Glavina del Rio T."/>
            <person name="Dalin E."/>
            <person name="Tice H."/>
            <person name="Bruce D."/>
            <person name="Goodwin L."/>
            <person name="Pitluck S."/>
            <person name="Saunders E."/>
            <person name="Brettin T."/>
            <person name="Detter J.C."/>
            <person name="Han C."/>
            <person name="Larimer F."/>
            <person name="Land M."/>
            <person name="Hauser L."/>
            <person name="Kyrpides N."/>
            <person name="Ovchinnikova G."/>
            <person name="Kostka J."/>
            <person name="Richardson P."/>
        </authorList>
    </citation>
    <scope>NUCLEOTIDE SEQUENCE [LARGE SCALE GENOMIC DNA]</scope>
    <source>
        <strain evidence="2">DSM 22248 / JCM 15807 / FRC-32</strain>
    </source>
</reference>
<accession>B9M6Z0</accession>
<dbReference type="RefSeq" id="WP_012648737.1">
    <property type="nucleotide sequence ID" value="NC_011979.1"/>
</dbReference>
<dbReference type="EMBL" id="CP001390">
    <property type="protein sequence ID" value="ACM22011.1"/>
    <property type="molecule type" value="Genomic_DNA"/>
</dbReference>